<dbReference type="SUPFAM" id="SSF48452">
    <property type="entry name" value="TPR-like"/>
    <property type="match status" value="1"/>
</dbReference>
<evidence type="ECO:0000256" key="1">
    <source>
        <dbReference type="ARBA" id="ARBA00005622"/>
    </source>
</evidence>
<keyword evidence="5" id="KW-1185">Reference proteome</keyword>
<dbReference type="PANTHER" id="PTHR40841">
    <property type="entry name" value="SIDEROPHORE TRIACETYLFUSARININE C ESTERASE"/>
    <property type="match status" value="1"/>
</dbReference>
<protein>
    <submittedName>
        <fullName evidence="4">Uncharacterized protein</fullName>
    </submittedName>
</protein>
<dbReference type="OrthoDB" id="9784036at2"/>
<dbReference type="Gene3D" id="1.25.40.10">
    <property type="entry name" value="Tetratricopeptide repeat domain"/>
    <property type="match status" value="1"/>
</dbReference>
<evidence type="ECO:0000256" key="2">
    <source>
        <dbReference type="ARBA" id="ARBA00022801"/>
    </source>
</evidence>
<dbReference type="SUPFAM" id="SSF53474">
    <property type="entry name" value="alpha/beta-Hydrolases"/>
    <property type="match status" value="1"/>
</dbReference>
<feature type="repeat" description="TPR" evidence="3">
    <location>
        <begin position="335"/>
        <end position="368"/>
    </location>
</feature>
<dbReference type="RefSeq" id="WP_142891497.1">
    <property type="nucleotide sequence ID" value="NZ_ML660160.1"/>
</dbReference>
<comment type="similarity">
    <text evidence="1">Belongs to the esterase D family.</text>
</comment>
<proteinExistence type="inferred from homology"/>
<dbReference type="Pfam" id="PF00756">
    <property type="entry name" value="Esterase"/>
    <property type="match status" value="1"/>
</dbReference>
<gene>
    <name evidence="4" type="ORF">FLL46_00695</name>
</gene>
<sequence>MKVVRYLLLFAVHLALYAVTLNSVAEPISIEIGKRTTINSKLLKEERKLLIHLPESYADSKKSYPVVYLLDGNRHFNHAITATKILQQEGRIPEVIVVGITNNRGTRGRDLNREKDQFAKFIQQEVVTYIDKNYRTTGLNTLFGHSLAGYFTINFLVNQPEIFKNYIAASPVLQVDNTETRSQYLETYKTQQAKENSLYFTMTSEAEEGRATIEALNHFVELLKDKSPEELDWHYEFIANQIHMTTPYLTFYAGLTHVFKTYQAPSFSSFSDFKKSGGMIALKSHYKKRAKIYGTDAKIPETTLIDLADILLDDGQTEKALKIYVDLTKAYPKSARAFSGLGEVYKAMKLYDKSIKVHEEAVRLSAKLSPGWQRFLKSRLEDVKNTDR</sequence>
<comment type="caution">
    <text evidence="4">The sequence shown here is derived from an EMBL/GenBank/DDBJ whole genome shotgun (WGS) entry which is preliminary data.</text>
</comment>
<organism evidence="4 5">
    <name type="scientific">Aliikangiella coralliicola</name>
    <dbReference type="NCBI Taxonomy" id="2592383"/>
    <lineage>
        <taxon>Bacteria</taxon>
        <taxon>Pseudomonadati</taxon>
        <taxon>Pseudomonadota</taxon>
        <taxon>Gammaproteobacteria</taxon>
        <taxon>Oceanospirillales</taxon>
        <taxon>Pleioneaceae</taxon>
        <taxon>Aliikangiella</taxon>
    </lineage>
</organism>
<evidence type="ECO:0000313" key="4">
    <source>
        <dbReference type="EMBL" id="TQV89433.1"/>
    </source>
</evidence>
<reference evidence="4 5" key="1">
    <citation type="submission" date="2019-07" db="EMBL/GenBank/DDBJ databases">
        <title>Draft genome for Aliikangiella sp. M105.</title>
        <authorList>
            <person name="Wang G."/>
        </authorList>
    </citation>
    <scope>NUCLEOTIDE SEQUENCE [LARGE SCALE GENOMIC DNA]</scope>
    <source>
        <strain evidence="4 5">M105</strain>
    </source>
</reference>
<dbReference type="PANTHER" id="PTHR40841:SF2">
    <property type="entry name" value="SIDEROPHORE-DEGRADING ESTERASE (EUROFUNG)"/>
    <property type="match status" value="1"/>
</dbReference>
<dbReference type="EMBL" id="VIKS01000001">
    <property type="protein sequence ID" value="TQV89433.1"/>
    <property type="molecule type" value="Genomic_DNA"/>
</dbReference>
<name>A0A545UJ25_9GAMM</name>
<dbReference type="InterPro" id="IPR052558">
    <property type="entry name" value="Siderophore_Hydrolase_D"/>
</dbReference>
<evidence type="ECO:0000256" key="3">
    <source>
        <dbReference type="PROSITE-ProRule" id="PRU00339"/>
    </source>
</evidence>
<dbReference type="Proteomes" id="UP000315439">
    <property type="component" value="Unassembled WGS sequence"/>
</dbReference>
<accession>A0A545UJ25</accession>
<dbReference type="Gene3D" id="3.40.50.1820">
    <property type="entry name" value="alpha/beta hydrolase"/>
    <property type="match status" value="1"/>
</dbReference>
<keyword evidence="3" id="KW-0802">TPR repeat</keyword>
<dbReference type="PROSITE" id="PS50005">
    <property type="entry name" value="TPR"/>
    <property type="match status" value="1"/>
</dbReference>
<keyword evidence="2" id="KW-0378">Hydrolase</keyword>
<dbReference type="InterPro" id="IPR011990">
    <property type="entry name" value="TPR-like_helical_dom_sf"/>
</dbReference>
<dbReference type="InterPro" id="IPR019734">
    <property type="entry name" value="TPR_rpt"/>
</dbReference>
<evidence type="ECO:0000313" key="5">
    <source>
        <dbReference type="Proteomes" id="UP000315439"/>
    </source>
</evidence>
<dbReference type="InterPro" id="IPR000801">
    <property type="entry name" value="Esterase-like"/>
</dbReference>
<dbReference type="InterPro" id="IPR029058">
    <property type="entry name" value="AB_hydrolase_fold"/>
</dbReference>
<dbReference type="AlphaFoldDB" id="A0A545UJ25"/>
<dbReference type="SMART" id="SM00028">
    <property type="entry name" value="TPR"/>
    <property type="match status" value="2"/>
</dbReference>
<dbReference type="GO" id="GO:0016788">
    <property type="term" value="F:hydrolase activity, acting on ester bonds"/>
    <property type="evidence" value="ECO:0007669"/>
    <property type="project" value="TreeGrafter"/>
</dbReference>